<evidence type="ECO:0000313" key="24">
    <source>
        <dbReference type="Proteomes" id="UP000636709"/>
    </source>
</evidence>
<dbReference type="GO" id="GO:0005886">
    <property type="term" value="C:plasma membrane"/>
    <property type="evidence" value="ECO:0007669"/>
    <property type="project" value="UniProtKB-SubCell"/>
</dbReference>
<accession>A0A835F2B7</accession>
<gene>
    <name evidence="23" type="ORF">HU200_020598</name>
</gene>
<evidence type="ECO:0000256" key="13">
    <source>
        <dbReference type="ARBA" id="ARBA00022840"/>
    </source>
</evidence>
<keyword evidence="15 21" id="KW-0472">Membrane</keyword>
<dbReference type="InterPro" id="IPR051824">
    <property type="entry name" value="LRR_Rcpt-Like_S/T_Kinase"/>
</dbReference>
<dbReference type="InterPro" id="IPR001245">
    <property type="entry name" value="Ser-Thr/Tyr_kinase_cat_dom"/>
</dbReference>
<keyword evidence="13 20" id="KW-0067">ATP-binding</keyword>
<dbReference type="SUPFAM" id="SSF52058">
    <property type="entry name" value="L domain-like"/>
    <property type="match status" value="1"/>
</dbReference>
<comment type="catalytic activity">
    <reaction evidence="19">
        <text>L-seryl-[protein] + ATP = O-phospho-L-seryl-[protein] + ADP + H(+)</text>
        <dbReference type="Rhea" id="RHEA:17989"/>
        <dbReference type="Rhea" id="RHEA-COMP:9863"/>
        <dbReference type="Rhea" id="RHEA-COMP:11604"/>
        <dbReference type="ChEBI" id="CHEBI:15378"/>
        <dbReference type="ChEBI" id="CHEBI:29999"/>
        <dbReference type="ChEBI" id="CHEBI:30616"/>
        <dbReference type="ChEBI" id="CHEBI:83421"/>
        <dbReference type="ChEBI" id="CHEBI:456216"/>
        <dbReference type="EC" id="2.7.11.1"/>
    </reaction>
</comment>
<dbReference type="InterPro" id="IPR001611">
    <property type="entry name" value="Leu-rich_rpt"/>
</dbReference>
<sequence>MGGRGGGASRTVVAVVGIVVATAAVLSSPAAAGGLGKEAMALLAIKAALHDQGRVLRGWDPKSGGHDPCRWSMVTCHDGHVQKLFMVQQNLSGTLSPAIGRLRSLRVLSFRQNAISGPIPKTISRMNLLQVLDLSNNQFSGSIPSALGNMVNLRYLKVNNNSLSGPVPDSLATARMMITLDISYNNLSGSRPTFQAWNAYLDGNPFLSDISCEGSEQGVGRGCSESLALPATGSTAVTALFFFSPDDSQVVDKKVVIVIAICIVGCSLMALAVGSFILFLQWRRRHRVFAVADGQHIREVSLGHLKHYTFKEIRKVTNNFNRRNILGEGGYGIVYKGHLLDGTPVAVKRLKDHDSVVGDDQFHTEVEVISLAVHRNLLHLTGFCITNNERLLVYPYMPNGTVASKLKECVNGEPTLDWPRRRRIALGASRGLLYLHQQCDPKIIHRDIKASNVLLDEYLEAIVADFGLAKLVDHGMSHVVTTVRGTVGRIPPEYFMSGQASEKTDVFCFGLLLIELVTGRETLELHQNEYPKGGIIEWAKELLEQNQLSSFVDKKLRNNYDSAELVEIVQIALLCTMYKPEHRPRMSEVVTMLEGGDGVADKWEAMKNIEELNPDKLYQAIKYDEDQFSSTELQSIELSGPR</sequence>
<evidence type="ECO:0000256" key="14">
    <source>
        <dbReference type="ARBA" id="ARBA00022989"/>
    </source>
</evidence>
<name>A0A835F2B7_9POAL</name>
<evidence type="ECO:0000256" key="3">
    <source>
        <dbReference type="ARBA" id="ARBA00012513"/>
    </source>
</evidence>
<comment type="catalytic activity">
    <reaction evidence="18">
        <text>L-threonyl-[protein] + ATP = O-phospho-L-threonyl-[protein] + ADP + H(+)</text>
        <dbReference type="Rhea" id="RHEA:46608"/>
        <dbReference type="Rhea" id="RHEA-COMP:11060"/>
        <dbReference type="Rhea" id="RHEA-COMP:11605"/>
        <dbReference type="ChEBI" id="CHEBI:15378"/>
        <dbReference type="ChEBI" id="CHEBI:30013"/>
        <dbReference type="ChEBI" id="CHEBI:30616"/>
        <dbReference type="ChEBI" id="CHEBI:61977"/>
        <dbReference type="ChEBI" id="CHEBI:456216"/>
        <dbReference type="EC" id="2.7.11.1"/>
    </reaction>
</comment>
<feature type="transmembrane region" description="Helical" evidence="21">
    <location>
        <begin position="12"/>
        <end position="36"/>
    </location>
</feature>
<keyword evidence="16" id="KW-0675">Receptor</keyword>
<dbReference type="PROSITE" id="PS00108">
    <property type="entry name" value="PROTEIN_KINASE_ST"/>
    <property type="match status" value="1"/>
</dbReference>
<keyword evidence="17" id="KW-0325">Glycoprotein</keyword>
<evidence type="ECO:0000256" key="21">
    <source>
        <dbReference type="SAM" id="Phobius"/>
    </source>
</evidence>
<dbReference type="GO" id="GO:0005524">
    <property type="term" value="F:ATP binding"/>
    <property type="evidence" value="ECO:0007669"/>
    <property type="project" value="UniProtKB-UniRule"/>
</dbReference>
<dbReference type="Pfam" id="PF07714">
    <property type="entry name" value="PK_Tyr_Ser-Thr"/>
    <property type="match status" value="1"/>
</dbReference>
<evidence type="ECO:0000313" key="23">
    <source>
        <dbReference type="EMBL" id="KAF8726014.1"/>
    </source>
</evidence>
<dbReference type="Pfam" id="PF00560">
    <property type="entry name" value="LRR_1"/>
    <property type="match status" value="2"/>
</dbReference>
<dbReference type="FunFam" id="1.10.510.10:FF:000016">
    <property type="entry name" value="Somatic embryogenesis receptor-like kinase 1"/>
    <property type="match status" value="1"/>
</dbReference>
<feature type="transmembrane region" description="Helical" evidence="21">
    <location>
        <begin position="255"/>
        <end position="280"/>
    </location>
</feature>
<dbReference type="Gene3D" id="1.10.510.10">
    <property type="entry name" value="Transferase(Phosphotransferase) domain 1"/>
    <property type="match status" value="1"/>
</dbReference>
<keyword evidence="9" id="KW-0732">Signal</keyword>
<dbReference type="OrthoDB" id="1668230at2759"/>
<evidence type="ECO:0000256" key="2">
    <source>
        <dbReference type="ARBA" id="ARBA00008684"/>
    </source>
</evidence>
<evidence type="ECO:0000259" key="22">
    <source>
        <dbReference type="PROSITE" id="PS50011"/>
    </source>
</evidence>
<evidence type="ECO:0000256" key="15">
    <source>
        <dbReference type="ARBA" id="ARBA00023136"/>
    </source>
</evidence>
<keyword evidence="24" id="KW-1185">Reference proteome</keyword>
<evidence type="ECO:0000256" key="6">
    <source>
        <dbReference type="ARBA" id="ARBA00022614"/>
    </source>
</evidence>
<evidence type="ECO:0000256" key="18">
    <source>
        <dbReference type="ARBA" id="ARBA00047899"/>
    </source>
</evidence>
<evidence type="ECO:0000256" key="4">
    <source>
        <dbReference type="ARBA" id="ARBA00022475"/>
    </source>
</evidence>
<dbReference type="Gene3D" id="3.30.200.20">
    <property type="entry name" value="Phosphorylase Kinase, domain 1"/>
    <property type="match status" value="1"/>
</dbReference>
<dbReference type="GO" id="GO:0004674">
    <property type="term" value="F:protein serine/threonine kinase activity"/>
    <property type="evidence" value="ECO:0007669"/>
    <property type="project" value="UniProtKB-KW"/>
</dbReference>
<dbReference type="InterPro" id="IPR013210">
    <property type="entry name" value="LRR_N_plant-typ"/>
</dbReference>
<comment type="caution">
    <text evidence="23">The sequence shown here is derived from an EMBL/GenBank/DDBJ whole genome shotgun (WGS) entry which is preliminary data.</text>
</comment>
<dbReference type="PROSITE" id="PS00107">
    <property type="entry name" value="PROTEIN_KINASE_ATP"/>
    <property type="match status" value="1"/>
</dbReference>
<feature type="transmembrane region" description="Helical" evidence="21">
    <location>
        <begin position="227"/>
        <end position="243"/>
    </location>
</feature>
<dbReference type="FunFam" id="3.80.10.10:FF:000275">
    <property type="entry name" value="Leucine-rich repeat receptor-like protein kinase"/>
    <property type="match status" value="1"/>
</dbReference>
<proteinExistence type="inferred from homology"/>
<dbReference type="InterPro" id="IPR032675">
    <property type="entry name" value="LRR_dom_sf"/>
</dbReference>
<dbReference type="SMART" id="SM00220">
    <property type="entry name" value="S_TKc"/>
    <property type="match status" value="1"/>
</dbReference>
<dbReference type="PROSITE" id="PS50011">
    <property type="entry name" value="PROTEIN_KINASE_DOM"/>
    <property type="match status" value="1"/>
</dbReference>
<comment type="subcellular location">
    <subcellularLocation>
        <location evidence="1">Cell membrane</location>
        <topology evidence="1">Single-pass membrane protein</topology>
    </subcellularLocation>
</comment>
<protein>
    <recommendedName>
        <fullName evidence="3">non-specific serine/threonine protein kinase</fullName>
        <ecNumber evidence="3">2.7.11.1</ecNumber>
    </recommendedName>
</protein>
<evidence type="ECO:0000256" key="12">
    <source>
        <dbReference type="ARBA" id="ARBA00022777"/>
    </source>
</evidence>
<keyword evidence="12" id="KW-0418">Kinase</keyword>
<dbReference type="Gene3D" id="3.80.10.10">
    <property type="entry name" value="Ribonuclease Inhibitor"/>
    <property type="match status" value="1"/>
</dbReference>
<dbReference type="EC" id="2.7.11.1" evidence="3"/>
<evidence type="ECO:0000256" key="10">
    <source>
        <dbReference type="ARBA" id="ARBA00022737"/>
    </source>
</evidence>
<keyword evidence="14 21" id="KW-1133">Transmembrane helix</keyword>
<dbReference type="PANTHER" id="PTHR48006:SF90">
    <property type="entry name" value="PROTEIN KINASE DOMAIN-CONTAINING PROTEIN"/>
    <property type="match status" value="1"/>
</dbReference>
<comment type="similarity">
    <text evidence="2">Belongs to the protein kinase superfamily. Ser/Thr protein kinase family.</text>
</comment>
<dbReference type="InterPro" id="IPR000719">
    <property type="entry name" value="Prot_kinase_dom"/>
</dbReference>
<evidence type="ECO:0000256" key="1">
    <source>
        <dbReference type="ARBA" id="ARBA00004162"/>
    </source>
</evidence>
<evidence type="ECO:0000256" key="17">
    <source>
        <dbReference type="ARBA" id="ARBA00023180"/>
    </source>
</evidence>
<organism evidence="23 24">
    <name type="scientific">Digitaria exilis</name>
    <dbReference type="NCBI Taxonomy" id="1010633"/>
    <lineage>
        <taxon>Eukaryota</taxon>
        <taxon>Viridiplantae</taxon>
        <taxon>Streptophyta</taxon>
        <taxon>Embryophyta</taxon>
        <taxon>Tracheophyta</taxon>
        <taxon>Spermatophyta</taxon>
        <taxon>Magnoliopsida</taxon>
        <taxon>Liliopsida</taxon>
        <taxon>Poales</taxon>
        <taxon>Poaceae</taxon>
        <taxon>PACMAD clade</taxon>
        <taxon>Panicoideae</taxon>
        <taxon>Panicodae</taxon>
        <taxon>Paniceae</taxon>
        <taxon>Anthephorinae</taxon>
        <taxon>Digitaria</taxon>
    </lineage>
</organism>
<dbReference type="Pfam" id="PF08263">
    <property type="entry name" value="LRRNT_2"/>
    <property type="match status" value="1"/>
</dbReference>
<evidence type="ECO:0000256" key="9">
    <source>
        <dbReference type="ARBA" id="ARBA00022729"/>
    </source>
</evidence>
<dbReference type="AlphaFoldDB" id="A0A835F2B7"/>
<evidence type="ECO:0000256" key="7">
    <source>
        <dbReference type="ARBA" id="ARBA00022679"/>
    </source>
</evidence>
<keyword evidence="8 21" id="KW-0812">Transmembrane</keyword>
<keyword evidence="10" id="KW-0677">Repeat</keyword>
<keyword evidence="5" id="KW-0723">Serine/threonine-protein kinase</keyword>
<keyword evidence="6" id="KW-0433">Leucine-rich repeat</keyword>
<evidence type="ECO:0000256" key="16">
    <source>
        <dbReference type="ARBA" id="ARBA00023170"/>
    </source>
</evidence>
<feature type="domain" description="Protein kinase" evidence="22">
    <location>
        <begin position="320"/>
        <end position="604"/>
    </location>
</feature>
<feature type="binding site" evidence="20">
    <location>
        <position position="348"/>
    </location>
    <ligand>
        <name>ATP</name>
        <dbReference type="ChEBI" id="CHEBI:30616"/>
    </ligand>
</feature>
<dbReference type="Proteomes" id="UP000636709">
    <property type="component" value="Unassembled WGS sequence"/>
</dbReference>
<keyword evidence="11 20" id="KW-0547">Nucleotide-binding</keyword>
<keyword evidence="7" id="KW-0808">Transferase</keyword>
<evidence type="ECO:0000256" key="20">
    <source>
        <dbReference type="PROSITE-ProRule" id="PRU10141"/>
    </source>
</evidence>
<dbReference type="InterPro" id="IPR008271">
    <property type="entry name" value="Ser/Thr_kinase_AS"/>
</dbReference>
<evidence type="ECO:0000256" key="11">
    <source>
        <dbReference type="ARBA" id="ARBA00022741"/>
    </source>
</evidence>
<evidence type="ECO:0000256" key="8">
    <source>
        <dbReference type="ARBA" id="ARBA00022692"/>
    </source>
</evidence>
<reference evidence="23" key="1">
    <citation type="submission" date="2020-07" db="EMBL/GenBank/DDBJ databases">
        <title>Genome sequence and genetic diversity analysis of an under-domesticated orphan crop, white fonio (Digitaria exilis).</title>
        <authorList>
            <person name="Bennetzen J.L."/>
            <person name="Chen S."/>
            <person name="Ma X."/>
            <person name="Wang X."/>
            <person name="Yssel A.E.J."/>
            <person name="Chaluvadi S.R."/>
            <person name="Johnson M."/>
            <person name="Gangashetty P."/>
            <person name="Hamidou F."/>
            <person name="Sanogo M.D."/>
            <person name="Zwaenepoel A."/>
            <person name="Wallace J."/>
            <person name="Van De Peer Y."/>
            <person name="Van Deynze A."/>
        </authorList>
    </citation>
    <scope>NUCLEOTIDE SEQUENCE</scope>
    <source>
        <tissue evidence="23">Leaves</tissue>
    </source>
</reference>
<dbReference type="FunFam" id="3.30.200.20:FF:000015">
    <property type="entry name" value="Somatic embryogenesis receptor kinase 1"/>
    <property type="match status" value="1"/>
</dbReference>
<evidence type="ECO:0000256" key="19">
    <source>
        <dbReference type="ARBA" id="ARBA00048679"/>
    </source>
</evidence>
<dbReference type="GO" id="GO:0009742">
    <property type="term" value="P:brassinosteroid mediated signaling pathway"/>
    <property type="evidence" value="ECO:0007669"/>
    <property type="project" value="UniProtKB-ARBA"/>
</dbReference>
<dbReference type="PANTHER" id="PTHR48006">
    <property type="entry name" value="LEUCINE-RICH REPEAT-CONTAINING PROTEIN DDB_G0281931-RELATED"/>
    <property type="match status" value="1"/>
</dbReference>
<dbReference type="InterPro" id="IPR011009">
    <property type="entry name" value="Kinase-like_dom_sf"/>
</dbReference>
<keyword evidence="4" id="KW-1003">Cell membrane</keyword>
<dbReference type="InterPro" id="IPR017441">
    <property type="entry name" value="Protein_kinase_ATP_BS"/>
</dbReference>
<dbReference type="EMBL" id="JACEFO010001653">
    <property type="protein sequence ID" value="KAF8726014.1"/>
    <property type="molecule type" value="Genomic_DNA"/>
</dbReference>
<dbReference type="SUPFAM" id="SSF56112">
    <property type="entry name" value="Protein kinase-like (PK-like)"/>
    <property type="match status" value="1"/>
</dbReference>
<evidence type="ECO:0000256" key="5">
    <source>
        <dbReference type="ARBA" id="ARBA00022527"/>
    </source>
</evidence>